<keyword evidence="2" id="KW-1185">Reference proteome</keyword>
<evidence type="ECO:0000313" key="2">
    <source>
        <dbReference type="Proteomes" id="UP001266305"/>
    </source>
</evidence>
<reference evidence="1 2" key="1">
    <citation type="submission" date="2023-05" db="EMBL/GenBank/DDBJ databases">
        <title>B98-5 Cell Line De Novo Hybrid Assembly: An Optical Mapping Approach.</title>
        <authorList>
            <person name="Kananen K."/>
            <person name="Auerbach J.A."/>
            <person name="Kautto E."/>
            <person name="Blachly J.S."/>
        </authorList>
    </citation>
    <scope>NUCLEOTIDE SEQUENCE [LARGE SCALE GENOMIC DNA]</scope>
    <source>
        <strain evidence="1">B95-8</strain>
        <tissue evidence="1">Cell line</tissue>
    </source>
</reference>
<proteinExistence type="predicted"/>
<sequence>MLRFSAVVPGQDPPAGGRLSSLRRLGVVGFLYPFLFSGLEYTLSFLAQQRLSSAACSRGRCYFLNCLTMATIQGACPWRIHPGRKVSAMKQALLLLVPAFLLIGWDHSLPMLGLGCCSTPLSLLLWCPACPPRSLAKARQGRRARSWAHCVA</sequence>
<organism evidence="1 2">
    <name type="scientific">Saguinus oedipus</name>
    <name type="common">Cotton-top tamarin</name>
    <name type="synonym">Oedipomidas oedipus</name>
    <dbReference type="NCBI Taxonomy" id="9490"/>
    <lineage>
        <taxon>Eukaryota</taxon>
        <taxon>Metazoa</taxon>
        <taxon>Chordata</taxon>
        <taxon>Craniata</taxon>
        <taxon>Vertebrata</taxon>
        <taxon>Euteleostomi</taxon>
        <taxon>Mammalia</taxon>
        <taxon>Eutheria</taxon>
        <taxon>Euarchontoglires</taxon>
        <taxon>Primates</taxon>
        <taxon>Haplorrhini</taxon>
        <taxon>Platyrrhini</taxon>
        <taxon>Cebidae</taxon>
        <taxon>Callitrichinae</taxon>
        <taxon>Saguinus</taxon>
    </lineage>
</organism>
<accession>A0ABQ9W3R3</accession>
<evidence type="ECO:0000313" key="1">
    <source>
        <dbReference type="EMBL" id="KAK2116261.1"/>
    </source>
</evidence>
<dbReference type="Proteomes" id="UP001266305">
    <property type="component" value="Unassembled WGS sequence"/>
</dbReference>
<comment type="caution">
    <text evidence="1">The sequence shown here is derived from an EMBL/GenBank/DDBJ whole genome shotgun (WGS) entry which is preliminary data.</text>
</comment>
<gene>
    <name evidence="1" type="primary">MFSD10_2</name>
    <name evidence="1" type="ORF">P7K49_006887</name>
</gene>
<dbReference type="EMBL" id="JASSZA010000003">
    <property type="protein sequence ID" value="KAK2116261.1"/>
    <property type="molecule type" value="Genomic_DNA"/>
</dbReference>
<protein>
    <submittedName>
        <fullName evidence="1">Major facilitator super domain-containing protein 10</fullName>
    </submittedName>
</protein>
<name>A0ABQ9W3R3_SAGOE</name>